<reference evidence="2 3" key="1">
    <citation type="journal article" date="2020" name="BMC Genomics">
        <title>Intraspecific diversification of the crop wild relative Brassica cretica Lam. using demographic model selection.</title>
        <authorList>
            <person name="Kioukis A."/>
            <person name="Michalopoulou V.A."/>
            <person name="Briers L."/>
            <person name="Pirintsos S."/>
            <person name="Studholme D.J."/>
            <person name="Pavlidis P."/>
            <person name="Sarris P.F."/>
        </authorList>
    </citation>
    <scope>NUCLEOTIDE SEQUENCE [LARGE SCALE GENOMIC DNA]</scope>
    <source>
        <strain evidence="3">cv. PFS-1207/04</strain>
    </source>
</reference>
<comment type="caution">
    <text evidence="2">The sequence shown here is derived from an EMBL/GenBank/DDBJ whole genome shotgun (WGS) entry which is preliminary data.</text>
</comment>
<name>A0ABQ7B7Z3_BRACR</name>
<dbReference type="Proteomes" id="UP000266723">
    <property type="component" value="Unassembled WGS sequence"/>
</dbReference>
<feature type="region of interest" description="Disordered" evidence="1">
    <location>
        <begin position="59"/>
        <end position="79"/>
    </location>
</feature>
<evidence type="ECO:0000256" key="1">
    <source>
        <dbReference type="SAM" id="MobiDB-lite"/>
    </source>
</evidence>
<sequence length="377" mass="41278">MAGNREMGSLRSSGDSIEGDRTLVQARSQRSNRALARARSLRSDRALARARSLPPADGFCEQGANVASPGGAGPSKGPAVEENAEQRCLHVCSSADGAPYCRFVDRVCHRVHTLESSLFRCQSALLNTPSTIRALLMIKPPPLGIRSLMRASWIEAMTMSSILLGGWSDEPELSKERFGKLFEGADGYGGNIGQPLERVFFQCLRSISGLEHQSFEGSVPGFLQVGFHVGLSSVSCYRLCPSTRGLVSQRWRGGLMGRRFIRVVTSSFVATSLEFPLFAILADGFTRVAFIFSKCFFEFKNSCFSPQTAPNAKVSSFIGEMLSESDKEELVVLCDKVCTLSGGMGCKVVTSLSTPILLLEIWVDLLENWTDLRMDYR</sequence>
<proteinExistence type="predicted"/>
<organism evidence="2 3">
    <name type="scientific">Brassica cretica</name>
    <name type="common">Mustard</name>
    <dbReference type="NCBI Taxonomy" id="69181"/>
    <lineage>
        <taxon>Eukaryota</taxon>
        <taxon>Viridiplantae</taxon>
        <taxon>Streptophyta</taxon>
        <taxon>Embryophyta</taxon>
        <taxon>Tracheophyta</taxon>
        <taxon>Spermatophyta</taxon>
        <taxon>Magnoliopsida</taxon>
        <taxon>eudicotyledons</taxon>
        <taxon>Gunneridae</taxon>
        <taxon>Pentapetalae</taxon>
        <taxon>rosids</taxon>
        <taxon>malvids</taxon>
        <taxon>Brassicales</taxon>
        <taxon>Brassicaceae</taxon>
        <taxon>Brassiceae</taxon>
        <taxon>Brassica</taxon>
    </lineage>
</organism>
<dbReference type="EMBL" id="QGKV02001507">
    <property type="protein sequence ID" value="KAF3528374.1"/>
    <property type="molecule type" value="Genomic_DNA"/>
</dbReference>
<protein>
    <submittedName>
        <fullName evidence="2">Uncharacterized protein</fullName>
    </submittedName>
</protein>
<keyword evidence="3" id="KW-1185">Reference proteome</keyword>
<evidence type="ECO:0000313" key="3">
    <source>
        <dbReference type="Proteomes" id="UP000266723"/>
    </source>
</evidence>
<gene>
    <name evidence="2" type="ORF">DY000_02040479</name>
</gene>
<evidence type="ECO:0000313" key="2">
    <source>
        <dbReference type="EMBL" id="KAF3528374.1"/>
    </source>
</evidence>
<feature type="compositionally biased region" description="Low complexity" evidence="1">
    <location>
        <begin position="26"/>
        <end position="37"/>
    </location>
</feature>
<feature type="region of interest" description="Disordered" evidence="1">
    <location>
        <begin position="1"/>
        <end position="37"/>
    </location>
</feature>
<accession>A0ABQ7B7Z3</accession>